<dbReference type="EMBL" id="CP143811">
    <property type="protein sequence ID" value="WVO22436.1"/>
    <property type="molecule type" value="Genomic_DNA"/>
</dbReference>
<organism evidence="1 2">
    <name type="scientific">Cryptococcus decagattii</name>
    <dbReference type="NCBI Taxonomy" id="1859122"/>
    <lineage>
        <taxon>Eukaryota</taxon>
        <taxon>Fungi</taxon>
        <taxon>Dikarya</taxon>
        <taxon>Basidiomycota</taxon>
        <taxon>Agaricomycotina</taxon>
        <taxon>Tremellomycetes</taxon>
        <taxon>Tremellales</taxon>
        <taxon>Cryptococcaceae</taxon>
        <taxon>Cryptococcus</taxon>
        <taxon>Cryptococcus gattii species complex</taxon>
    </lineage>
</organism>
<name>A0ABZ2AV72_9TREE</name>
<evidence type="ECO:0000313" key="2">
    <source>
        <dbReference type="Proteomes" id="UP001432216"/>
    </source>
</evidence>
<dbReference type="GeneID" id="89990538"/>
<keyword evidence="2" id="KW-1185">Reference proteome</keyword>
<dbReference type="Proteomes" id="UP001432216">
    <property type="component" value="Chromosome 6"/>
</dbReference>
<accession>A0ABZ2AV72</accession>
<reference evidence="1 2" key="1">
    <citation type="submission" date="2024-01" db="EMBL/GenBank/DDBJ databases">
        <title>Comparative genomics of Cryptococcus and Kwoniella reveals pathogenesis evolution and contrasting modes of karyotype evolution via chromosome fusion or intercentromeric recombination.</title>
        <authorList>
            <person name="Coelho M.A."/>
            <person name="David-Palma M."/>
            <person name="Shea T."/>
            <person name="Bowers K."/>
            <person name="McGinley-Smith S."/>
            <person name="Mohammad A.W."/>
            <person name="Gnirke A."/>
            <person name="Yurkov A.M."/>
            <person name="Nowrousian M."/>
            <person name="Sun S."/>
            <person name="Cuomo C.A."/>
            <person name="Heitman J."/>
        </authorList>
    </citation>
    <scope>NUCLEOTIDE SEQUENCE [LARGE SCALE GENOMIC DNA]</scope>
    <source>
        <strain evidence="1 2">7685027</strain>
    </source>
</reference>
<gene>
    <name evidence="1" type="ORF">IAS62_003766</name>
</gene>
<proteinExistence type="predicted"/>
<evidence type="ECO:0000313" key="1">
    <source>
        <dbReference type="EMBL" id="WVO22436.1"/>
    </source>
</evidence>
<sequence length="337" mass="39014">MTFAPTQSVSATLSESPAQSALWSTLISAVSLPYKIYNGTRVFFQECKKWFDMKEPYFIFDTELSTELSSIRLAGVLCTDNPCIEYYHFPRNPYPELNKHHFLRFMLEDGTTLERKEYCKAWAVTKQAVIFFEGIQESLKAWENPAEPKYEYEILRASAILRKWKAYLAELTFSMHTLRVWEIEHRVPEKWAAIPAYDYDNPHIFPFKTINSAGEKETRSLTPLFIPLSKHVIKLHEEGFDEEWFDLWDRLKPDPEKYAPYHLPLERPWPYKDIALRKKTDDGKEDAKKMSPDALLAVCGQQARPVGSPRVKKSKVLGCVVPVDQRRISGPGNGNEA</sequence>
<dbReference type="RefSeq" id="XP_064721675.1">
    <property type="nucleotide sequence ID" value="XM_064865603.1"/>
</dbReference>
<protein>
    <submittedName>
        <fullName evidence="1">Uncharacterized protein</fullName>
    </submittedName>
</protein>